<feature type="domain" description="Arginosuccinate synthase C-terminal" evidence="10">
    <location>
        <begin position="177"/>
        <end position="395"/>
    </location>
</feature>
<evidence type="ECO:0000256" key="8">
    <source>
        <dbReference type="ARBA" id="ARBA00022840"/>
    </source>
</evidence>
<evidence type="ECO:0000256" key="5">
    <source>
        <dbReference type="ARBA" id="ARBA00022598"/>
    </source>
</evidence>
<dbReference type="InterPro" id="IPR023434">
    <property type="entry name" value="Arginosuc_synth_type_1_subfam"/>
</dbReference>
<dbReference type="FunFam" id="3.40.50.620:FF:000019">
    <property type="entry name" value="Argininosuccinate synthase"/>
    <property type="match status" value="1"/>
</dbReference>
<dbReference type="PANTHER" id="PTHR11587">
    <property type="entry name" value="ARGININOSUCCINATE SYNTHASE"/>
    <property type="match status" value="1"/>
</dbReference>
<dbReference type="HAMAP" id="MF_00005">
    <property type="entry name" value="Arg_succ_synth_type1"/>
    <property type="match status" value="1"/>
</dbReference>
<dbReference type="InterPro" id="IPR018223">
    <property type="entry name" value="Arginosuc_synth_CS"/>
</dbReference>
<dbReference type="UniPathway" id="UPA00068">
    <property type="reaction ID" value="UER00113"/>
</dbReference>
<dbReference type="InterPro" id="IPR048267">
    <property type="entry name" value="Arginosuc_syn_N"/>
</dbReference>
<proteinExistence type="inferred from homology"/>
<dbReference type="EMBL" id="UINC01003843">
    <property type="protein sequence ID" value="SVA09708.1"/>
    <property type="molecule type" value="Genomic_DNA"/>
</dbReference>
<dbReference type="InterPro" id="IPR014729">
    <property type="entry name" value="Rossmann-like_a/b/a_fold"/>
</dbReference>
<dbReference type="GO" id="GO:0000053">
    <property type="term" value="P:argininosuccinate metabolic process"/>
    <property type="evidence" value="ECO:0007669"/>
    <property type="project" value="TreeGrafter"/>
</dbReference>
<dbReference type="FunFam" id="3.90.1260.10:FF:000007">
    <property type="entry name" value="Argininosuccinate synthase"/>
    <property type="match status" value="1"/>
</dbReference>
<evidence type="ECO:0000256" key="1">
    <source>
        <dbReference type="ARBA" id="ARBA00004967"/>
    </source>
</evidence>
<dbReference type="Gene3D" id="1.20.5.470">
    <property type="entry name" value="Single helix bin"/>
    <property type="match status" value="1"/>
</dbReference>
<evidence type="ECO:0000259" key="10">
    <source>
        <dbReference type="Pfam" id="PF20979"/>
    </source>
</evidence>
<comment type="pathway">
    <text evidence="1">Amino-acid biosynthesis; L-arginine biosynthesis; L-arginine from L-ornithine and carbamoyl phosphate: step 2/3.</text>
</comment>
<dbReference type="GO" id="GO:0004055">
    <property type="term" value="F:argininosuccinate synthase activity"/>
    <property type="evidence" value="ECO:0007669"/>
    <property type="project" value="UniProtKB-EC"/>
</dbReference>
<dbReference type="GO" id="GO:0005524">
    <property type="term" value="F:ATP binding"/>
    <property type="evidence" value="ECO:0007669"/>
    <property type="project" value="UniProtKB-KW"/>
</dbReference>
<dbReference type="SUPFAM" id="SSF69864">
    <property type="entry name" value="Argininosuccinate synthetase, C-terminal domain"/>
    <property type="match status" value="1"/>
</dbReference>
<evidence type="ECO:0000256" key="6">
    <source>
        <dbReference type="ARBA" id="ARBA00022605"/>
    </source>
</evidence>
<organism evidence="11">
    <name type="scientific">marine metagenome</name>
    <dbReference type="NCBI Taxonomy" id="408172"/>
    <lineage>
        <taxon>unclassified sequences</taxon>
        <taxon>metagenomes</taxon>
        <taxon>ecological metagenomes</taxon>
    </lineage>
</organism>
<protein>
    <recommendedName>
        <fullName evidence="3">argininosuccinate synthase</fullName>
        <ecNumber evidence="3">6.3.4.5</ecNumber>
    </recommendedName>
</protein>
<dbReference type="Gene3D" id="3.90.1260.10">
    <property type="entry name" value="Argininosuccinate synthetase, chain A, domain 2"/>
    <property type="match status" value="1"/>
</dbReference>
<dbReference type="AlphaFoldDB" id="A0A381T2B9"/>
<comment type="subunit">
    <text evidence="2">Homotetramer.</text>
</comment>
<dbReference type="Pfam" id="PF00764">
    <property type="entry name" value="Arginosuc_synth"/>
    <property type="match status" value="1"/>
</dbReference>
<sequence>MKNAIKKIVLAYSGGLDTSVIIKWLKEKYGCEIIAFAADVGQGQELDPVREKALATGASKVYIEDLREEFVKDYVFPMLRSNAFYEHNYLLGTSISRPLIAKEQIRIANKEGADGVSHGSTGKGNDQVRFELAYHTLNPEIIIVAPWREWDLNSRTALIDYAVAHGIPVPVTKAKPYSMDRNMFHISYEGGALEDPWECPDDDMFLLSTSPEKASDKPTIIEIQYEAGNPIAVNGEKLSPAKLLERLNQYGGKNGIGRIDIVENRFVGMKSRGIYETPGGTILHQAHRAIESITLDREVTFLRDSLIPSYARMIYNGFWFSPERKLIQQTVDQSQAHVTGEVRLKLYKGNCTVMGRKAKKSLYNKNIASFEDNHGYSQNDADGFIKLNALRLKLYAETFGD</sequence>
<name>A0A381T2B9_9ZZZZ</name>
<gene>
    <name evidence="11" type="ORF">METZ01_LOCUS62562</name>
</gene>
<dbReference type="InterPro" id="IPR048268">
    <property type="entry name" value="Arginosuc_syn_C"/>
</dbReference>
<keyword evidence="4" id="KW-0055">Arginine biosynthesis</keyword>
<reference evidence="11" key="1">
    <citation type="submission" date="2018-05" db="EMBL/GenBank/DDBJ databases">
        <authorList>
            <person name="Lanie J.A."/>
            <person name="Ng W.-L."/>
            <person name="Kazmierczak K.M."/>
            <person name="Andrzejewski T.M."/>
            <person name="Davidsen T.M."/>
            <person name="Wayne K.J."/>
            <person name="Tettelin H."/>
            <person name="Glass J.I."/>
            <person name="Rusch D."/>
            <person name="Podicherti R."/>
            <person name="Tsui H.-C.T."/>
            <person name="Winkler M.E."/>
        </authorList>
    </citation>
    <scope>NUCLEOTIDE SEQUENCE</scope>
</reference>
<keyword evidence="6" id="KW-0028">Amino-acid biosynthesis</keyword>
<dbReference type="GO" id="GO:0006526">
    <property type="term" value="P:L-arginine biosynthetic process"/>
    <property type="evidence" value="ECO:0007669"/>
    <property type="project" value="UniProtKB-UniPathway"/>
</dbReference>
<dbReference type="PANTHER" id="PTHR11587:SF2">
    <property type="entry name" value="ARGININOSUCCINATE SYNTHASE"/>
    <property type="match status" value="1"/>
</dbReference>
<dbReference type="EC" id="6.3.4.5" evidence="3"/>
<dbReference type="InterPro" id="IPR024074">
    <property type="entry name" value="AS_cat/multimer_dom_body"/>
</dbReference>
<evidence type="ECO:0000259" key="9">
    <source>
        <dbReference type="Pfam" id="PF00764"/>
    </source>
</evidence>
<evidence type="ECO:0000256" key="4">
    <source>
        <dbReference type="ARBA" id="ARBA00022571"/>
    </source>
</evidence>
<dbReference type="Gene3D" id="3.40.50.620">
    <property type="entry name" value="HUPs"/>
    <property type="match status" value="1"/>
</dbReference>
<accession>A0A381T2B9</accession>
<keyword evidence="8" id="KW-0067">ATP-binding</keyword>
<evidence type="ECO:0000313" key="11">
    <source>
        <dbReference type="EMBL" id="SVA09708.1"/>
    </source>
</evidence>
<evidence type="ECO:0000256" key="7">
    <source>
        <dbReference type="ARBA" id="ARBA00022741"/>
    </source>
</evidence>
<dbReference type="InterPro" id="IPR001518">
    <property type="entry name" value="Arginosuc_synth"/>
</dbReference>
<feature type="domain" description="Arginosuccinate synthase-like N-terminal" evidence="9">
    <location>
        <begin position="7"/>
        <end position="168"/>
    </location>
</feature>
<evidence type="ECO:0000256" key="2">
    <source>
        <dbReference type="ARBA" id="ARBA00011881"/>
    </source>
</evidence>
<dbReference type="SUPFAM" id="SSF52402">
    <property type="entry name" value="Adenine nucleotide alpha hydrolases-like"/>
    <property type="match status" value="1"/>
</dbReference>
<dbReference type="GO" id="GO:0005737">
    <property type="term" value="C:cytoplasm"/>
    <property type="evidence" value="ECO:0007669"/>
    <property type="project" value="TreeGrafter"/>
</dbReference>
<dbReference type="GO" id="GO:0000050">
    <property type="term" value="P:urea cycle"/>
    <property type="evidence" value="ECO:0007669"/>
    <property type="project" value="TreeGrafter"/>
</dbReference>
<keyword evidence="7" id="KW-0547">Nucleotide-binding</keyword>
<dbReference type="NCBIfam" id="NF001770">
    <property type="entry name" value="PRK00509.1"/>
    <property type="match status" value="1"/>
</dbReference>
<dbReference type="Pfam" id="PF20979">
    <property type="entry name" value="Arginosuc_syn_C"/>
    <property type="match status" value="1"/>
</dbReference>
<dbReference type="NCBIfam" id="TIGR00032">
    <property type="entry name" value="argG"/>
    <property type="match status" value="1"/>
</dbReference>
<keyword evidence="5" id="KW-0436">Ligase</keyword>
<dbReference type="CDD" id="cd01999">
    <property type="entry name" value="ASS"/>
    <property type="match status" value="1"/>
</dbReference>
<dbReference type="PROSITE" id="PS00565">
    <property type="entry name" value="ARGININOSUCCIN_SYN_2"/>
    <property type="match status" value="1"/>
</dbReference>
<evidence type="ECO:0000256" key="3">
    <source>
        <dbReference type="ARBA" id="ARBA00012286"/>
    </source>
</evidence>
<dbReference type="PROSITE" id="PS00564">
    <property type="entry name" value="ARGININOSUCCIN_SYN_1"/>
    <property type="match status" value="1"/>
</dbReference>